<dbReference type="Proteomes" id="UP000230423">
    <property type="component" value="Unassembled WGS sequence"/>
</dbReference>
<evidence type="ECO:0000313" key="2">
    <source>
        <dbReference type="EMBL" id="PIO77409.1"/>
    </source>
</evidence>
<dbReference type="OrthoDB" id="5876161at2759"/>
<keyword evidence="3" id="KW-1185">Reference proteome</keyword>
<feature type="compositionally biased region" description="Basic and acidic residues" evidence="1">
    <location>
        <begin position="227"/>
        <end position="239"/>
    </location>
</feature>
<accession>A0A2G9V4L5</accession>
<name>A0A2G9V4L5_TELCI</name>
<proteinExistence type="predicted"/>
<protein>
    <submittedName>
        <fullName evidence="2">Uncharacterized protein</fullName>
    </submittedName>
</protein>
<evidence type="ECO:0000313" key="3">
    <source>
        <dbReference type="Proteomes" id="UP000230423"/>
    </source>
</evidence>
<feature type="region of interest" description="Disordered" evidence="1">
    <location>
        <begin position="184"/>
        <end position="239"/>
    </location>
</feature>
<sequence>MGELLFTKFGHRFVFEYNFFQYLVPRFGFDDFFPSFSFNPFPDAFPRIFPDFSELTSGFFGRKWAEKLEEEIREAFKHTSRDYGITTENGTTTITQTIGGKKYTKEVPEGTSYFLSTRCMRQNGKTEEIVKIVIDGKTSVYTTIDGKTTVTDGHGNVLTDGGFFGIETSDEFATTNLPGIETSNATEAVANLPKSEDSKVTQEEKGSHSPKHAPHFLVKNLNPSGGKVKEKKTEDSDFR</sequence>
<dbReference type="EMBL" id="KZ344999">
    <property type="protein sequence ID" value="PIO77409.1"/>
    <property type="molecule type" value="Genomic_DNA"/>
</dbReference>
<feature type="compositionally biased region" description="Basic and acidic residues" evidence="1">
    <location>
        <begin position="194"/>
        <end position="207"/>
    </location>
</feature>
<dbReference type="AlphaFoldDB" id="A0A2G9V4L5"/>
<evidence type="ECO:0000256" key="1">
    <source>
        <dbReference type="SAM" id="MobiDB-lite"/>
    </source>
</evidence>
<gene>
    <name evidence="2" type="ORF">TELCIR_00486</name>
</gene>
<reference evidence="2 3" key="1">
    <citation type="submission" date="2015-09" db="EMBL/GenBank/DDBJ databases">
        <title>Draft genome of the parasitic nematode Teladorsagia circumcincta isolate WARC Sus (inbred).</title>
        <authorList>
            <person name="Mitreva M."/>
        </authorList>
    </citation>
    <scope>NUCLEOTIDE SEQUENCE [LARGE SCALE GENOMIC DNA]</scope>
    <source>
        <strain evidence="2 3">S</strain>
    </source>
</reference>
<organism evidence="2 3">
    <name type="scientific">Teladorsagia circumcincta</name>
    <name type="common">Brown stomach worm</name>
    <name type="synonym">Ostertagia circumcincta</name>
    <dbReference type="NCBI Taxonomy" id="45464"/>
    <lineage>
        <taxon>Eukaryota</taxon>
        <taxon>Metazoa</taxon>
        <taxon>Ecdysozoa</taxon>
        <taxon>Nematoda</taxon>
        <taxon>Chromadorea</taxon>
        <taxon>Rhabditida</taxon>
        <taxon>Rhabditina</taxon>
        <taxon>Rhabditomorpha</taxon>
        <taxon>Strongyloidea</taxon>
        <taxon>Trichostrongylidae</taxon>
        <taxon>Teladorsagia</taxon>
    </lineage>
</organism>